<keyword evidence="2" id="KW-0238">DNA-binding</keyword>
<evidence type="ECO:0000259" key="4">
    <source>
        <dbReference type="PROSITE" id="PS50932"/>
    </source>
</evidence>
<reference evidence="6" key="1">
    <citation type="submission" date="2018-12" db="EMBL/GenBank/DDBJ databases">
        <title>Tengunoibacter tsumagoiensis gen. nov., sp. nov., Dictyobacter kobayashii sp. nov., D. alpinus sp. nov., and D. joshuensis sp. nov. and description of Dictyobacteraceae fam. nov. within the order Ktedonobacterales isolated from Tengu-no-mugimeshi.</title>
        <authorList>
            <person name="Wang C.M."/>
            <person name="Zheng Y."/>
            <person name="Sakai Y."/>
            <person name="Toyoda A."/>
            <person name="Minakuchi Y."/>
            <person name="Abe K."/>
            <person name="Yokota A."/>
            <person name="Yabe S."/>
        </authorList>
    </citation>
    <scope>NUCLEOTIDE SEQUENCE [LARGE SCALE GENOMIC DNA]</scope>
    <source>
        <strain evidence="6">Uno16</strain>
    </source>
</reference>
<dbReference type="CDD" id="cd06267">
    <property type="entry name" value="PBP1_LacI_sugar_binding-like"/>
    <property type="match status" value="1"/>
</dbReference>
<dbReference type="AlphaFoldDB" id="A0A402BFP8"/>
<sequence length="349" mass="38350">MATIYDVARLAKVSKTTVSKVVSNTPYVSEETKKRVLEAMEQLQYSPNLAARGLKGKRTYVIGLIVPYHAEHLFHDPFILDIVLGVESTASDYDYSVLLFMPKPTDKRGVYDRFLRTGYVDGVVTLESHAGGIDDTILDELGIPRVSAGYREDLKQINSVHSNDRLGGYLALAHLLELGHRNIGIISGPANFVVAVDERLQGAREAMAEWGIQLDPALIGYGDFNVGSGYQVAQQLLEREQRPSALFCMNDRMAAGAMYYAHNHDLLIPADLSLIGFDDIALPTIVEPPLTTIHQSPTEIGKTATQHLFALINAEIESFATITLPVELVVRQTTAAPYARSIHMGSSLK</sequence>
<dbReference type="SUPFAM" id="SSF47413">
    <property type="entry name" value="lambda repressor-like DNA-binding domains"/>
    <property type="match status" value="1"/>
</dbReference>
<dbReference type="InterPro" id="IPR028082">
    <property type="entry name" value="Peripla_BP_I"/>
</dbReference>
<dbReference type="CDD" id="cd01392">
    <property type="entry name" value="HTH_LacI"/>
    <property type="match status" value="1"/>
</dbReference>
<dbReference type="EMBL" id="BIFT01000002">
    <property type="protein sequence ID" value="GCE30215.1"/>
    <property type="molecule type" value="Genomic_DNA"/>
</dbReference>
<accession>A0A402BFP8</accession>
<dbReference type="PROSITE" id="PS00356">
    <property type="entry name" value="HTH_LACI_1"/>
    <property type="match status" value="1"/>
</dbReference>
<evidence type="ECO:0000256" key="2">
    <source>
        <dbReference type="ARBA" id="ARBA00023125"/>
    </source>
</evidence>
<dbReference type="Pfam" id="PF13377">
    <property type="entry name" value="Peripla_BP_3"/>
    <property type="match status" value="1"/>
</dbReference>
<dbReference type="PANTHER" id="PTHR30146:SF109">
    <property type="entry name" value="HTH-TYPE TRANSCRIPTIONAL REGULATOR GALS"/>
    <property type="match status" value="1"/>
</dbReference>
<dbReference type="SMART" id="SM00354">
    <property type="entry name" value="HTH_LACI"/>
    <property type="match status" value="1"/>
</dbReference>
<dbReference type="SUPFAM" id="SSF53822">
    <property type="entry name" value="Periplasmic binding protein-like I"/>
    <property type="match status" value="1"/>
</dbReference>
<keyword evidence="6" id="KW-1185">Reference proteome</keyword>
<proteinExistence type="predicted"/>
<comment type="caution">
    <text evidence="5">The sequence shown here is derived from an EMBL/GenBank/DDBJ whole genome shotgun (WGS) entry which is preliminary data.</text>
</comment>
<dbReference type="PROSITE" id="PS50932">
    <property type="entry name" value="HTH_LACI_2"/>
    <property type="match status" value="1"/>
</dbReference>
<dbReference type="Proteomes" id="UP000287171">
    <property type="component" value="Unassembled WGS sequence"/>
</dbReference>
<evidence type="ECO:0000313" key="6">
    <source>
        <dbReference type="Proteomes" id="UP000287171"/>
    </source>
</evidence>
<organism evidence="5 6">
    <name type="scientific">Dictyobacter alpinus</name>
    <dbReference type="NCBI Taxonomy" id="2014873"/>
    <lineage>
        <taxon>Bacteria</taxon>
        <taxon>Bacillati</taxon>
        <taxon>Chloroflexota</taxon>
        <taxon>Ktedonobacteria</taxon>
        <taxon>Ktedonobacterales</taxon>
        <taxon>Dictyobacteraceae</taxon>
        <taxon>Dictyobacter</taxon>
    </lineage>
</organism>
<name>A0A402BFP8_9CHLR</name>
<keyword evidence="3" id="KW-0804">Transcription</keyword>
<dbReference type="GO" id="GO:0003700">
    <property type="term" value="F:DNA-binding transcription factor activity"/>
    <property type="evidence" value="ECO:0007669"/>
    <property type="project" value="TreeGrafter"/>
</dbReference>
<dbReference type="InterPro" id="IPR046335">
    <property type="entry name" value="LacI/GalR-like_sensor"/>
</dbReference>
<dbReference type="Gene3D" id="3.40.50.2300">
    <property type="match status" value="2"/>
</dbReference>
<gene>
    <name evidence="5" type="ORF">KDA_56990</name>
</gene>
<dbReference type="GO" id="GO:0000976">
    <property type="term" value="F:transcription cis-regulatory region binding"/>
    <property type="evidence" value="ECO:0007669"/>
    <property type="project" value="TreeGrafter"/>
</dbReference>
<dbReference type="InterPro" id="IPR010982">
    <property type="entry name" value="Lambda_DNA-bd_dom_sf"/>
</dbReference>
<dbReference type="Pfam" id="PF00356">
    <property type="entry name" value="LacI"/>
    <property type="match status" value="1"/>
</dbReference>
<dbReference type="InterPro" id="IPR000843">
    <property type="entry name" value="HTH_LacI"/>
</dbReference>
<evidence type="ECO:0000256" key="3">
    <source>
        <dbReference type="ARBA" id="ARBA00023163"/>
    </source>
</evidence>
<keyword evidence="1" id="KW-0805">Transcription regulation</keyword>
<evidence type="ECO:0000313" key="5">
    <source>
        <dbReference type="EMBL" id="GCE30215.1"/>
    </source>
</evidence>
<dbReference type="PANTHER" id="PTHR30146">
    <property type="entry name" value="LACI-RELATED TRANSCRIPTIONAL REPRESSOR"/>
    <property type="match status" value="1"/>
</dbReference>
<dbReference type="RefSeq" id="WP_161982477.1">
    <property type="nucleotide sequence ID" value="NZ_BIFT01000002.1"/>
</dbReference>
<protein>
    <submittedName>
        <fullName evidence="5">LacI family transcriptional regulator</fullName>
    </submittedName>
</protein>
<evidence type="ECO:0000256" key="1">
    <source>
        <dbReference type="ARBA" id="ARBA00023015"/>
    </source>
</evidence>
<dbReference type="Gene3D" id="1.10.260.40">
    <property type="entry name" value="lambda repressor-like DNA-binding domains"/>
    <property type="match status" value="1"/>
</dbReference>
<feature type="domain" description="HTH lacI-type" evidence="4">
    <location>
        <begin position="2"/>
        <end position="56"/>
    </location>
</feature>